<feature type="domain" description="YknX-like C-terminal permuted SH3-like" evidence="6">
    <location>
        <begin position="287"/>
        <end position="353"/>
    </location>
</feature>
<evidence type="ECO:0000256" key="1">
    <source>
        <dbReference type="ARBA" id="ARBA00009477"/>
    </source>
</evidence>
<protein>
    <submittedName>
        <fullName evidence="7">MexH family multidrug efflux RND transporter periplasmic adaptor subunit</fullName>
    </submittedName>
</protein>
<keyword evidence="8" id="KW-1185">Reference proteome</keyword>
<dbReference type="Pfam" id="PF25917">
    <property type="entry name" value="BSH_RND"/>
    <property type="match status" value="1"/>
</dbReference>
<dbReference type="Proteomes" id="UP000681317">
    <property type="component" value="Chromosome"/>
</dbReference>
<evidence type="ECO:0000256" key="2">
    <source>
        <dbReference type="SAM" id="Coils"/>
    </source>
</evidence>
<dbReference type="NCBIfam" id="TIGR01730">
    <property type="entry name" value="RND_mfp"/>
    <property type="match status" value="1"/>
</dbReference>
<dbReference type="Gene3D" id="1.10.287.470">
    <property type="entry name" value="Helix hairpin bin"/>
    <property type="match status" value="1"/>
</dbReference>
<reference evidence="7 8" key="1">
    <citation type="submission" date="2021-03" db="EMBL/GenBank/DDBJ databases">
        <title>Complete Genome Sequences of Two Lysobacter Strains Isolated from Sea Water (Lysobacter caseinilyticus) and Soil (Lysobacter helvus) in South Korea.</title>
        <authorList>
            <person name="Watanabe Y."/>
            <person name="Arakawa K."/>
        </authorList>
    </citation>
    <scope>NUCLEOTIDE SEQUENCE [LARGE SCALE GENOMIC DNA]</scope>
    <source>
        <strain evidence="7 8">KVB24</strain>
    </source>
</reference>
<feature type="signal peptide" evidence="3">
    <location>
        <begin position="1"/>
        <end position="28"/>
    </location>
</feature>
<evidence type="ECO:0000259" key="5">
    <source>
        <dbReference type="Pfam" id="PF25954"/>
    </source>
</evidence>
<dbReference type="PANTHER" id="PTHR30469:SF16">
    <property type="entry name" value="HAE1 FAMILY EFFLUX PUMP MFP COMPONENT"/>
    <property type="match status" value="1"/>
</dbReference>
<organism evidence="7 8">
    <name type="scientific">Noviluteimonas caseinilytica</name>
    <dbReference type="NCBI Taxonomy" id="2675101"/>
    <lineage>
        <taxon>Bacteria</taxon>
        <taxon>Pseudomonadati</taxon>
        <taxon>Pseudomonadota</taxon>
        <taxon>Gammaproteobacteria</taxon>
        <taxon>Lysobacterales</taxon>
        <taxon>Lysobacteraceae</taxon>
        <taxon>Noviluteimonas</taxon>
    </lineage>
</organism>
<sequence length="364" mass="38559">MTPFPRSKFTKSTFLLACALCATLSACGRDQAAAANNRDARGGGNAPVAVTTTIVRASDFSDALTAIGTARARESVTVTAKVSEIVQQVHFDSGDEVGKGAVLVTLSGQQQQAALRQAEAAAKEAQQLLDRQDALAKQQLIATSQLDTQRAARDQANAQAAQVRAQISDRTIRAPFGGVLGIRQVSPGALVTPGTVIATLDDLSRVYVDFPMPEGELAQLAQGQRVYGRAAAYPGTAFDGVVSTIDTRIDPTTRSVNVRADFPNPDHRLRPGMLINVDLRHGERNALLLPEISVVQVGERTFVYRVGNDGTVQQVDVKVGTRRDGRAEILDGVKAGDRVIVDGTGKLRPGAKIADAANARTATR</sequence>
<evidence type="ECO:0000259" key="4">
    <source>
        <dbReference type="Pfam" id="PF25917"/>
    </source>
</evidence>
<gene>
    <name evidence="7" type="ORF">LYSCAS_06060</name>
</gene>
<feature type="coiled-coil region" evidence="2">
    <location>
        <begin position="108"/>
        <end position="166"/>
    </location>
</feature>
<dbReference type="Pfam" id="PF25954">
    <property type="entry name" value="Beta-barrel_RND_2"/>
    <property type="match status" value="1"/>
</dbReference>
<feature type="domain" description="CusB-like beta-barrel" evidence="5">
    <location>
        <begin position="206"/>
        <end position="281"/>
    </location>
</feature>
<dbReference type="Gene3D" id="2.40.420.20">
    <property type="match status" value="1"/>
</dbReference>
<comment type="similarity">
    <text evidence="1">Belongs to the membrane fusion protein (MFP) (TC 8.A.1) family.</text>
</comment>
<dbReference type="PROSITE" id="PS00430">
    <property type="entry name" value="TONB_DEPENDENT_REC_1"/>
    <property type="match status" value="1"/>
</dbReference>
<keyword evidence="2" id="KW-0175">Coiled coil</keyword>
<dbReference type="EMBL" id="AP024545">
    <property type="protein sequence ID" value="BCT91582.1"/>
    <property type="molecule type" value="Genomic_DNA"/>
</dbReference>
<dbReference type="Gene3D" id="2.40.30.170">
    <property type="match status" value="1"/>
</dbReference>
<dbReference type="InterPro" id="IPR010916">
    <property type="entry name" value="TonB_box_CS"/>
</dbReference>
<accession>A0ABN6FPP3</accession>
<evidence type="ECO:0000313" key="8">
    <source>
        <dbReference type="Proteomes" id="UP000681317"/>
    </source>
</evidence>
<proteinExistence type="inferred from homology"/>
<dbReference type="InterPro" id="IPR058637">
    <property type="entry name" value="YknX-like_C"/>
</dbReference>
<dbReference type="RefSeq" id="WP_213435576.1">
    <property type="nucleotide sequence ID" value="NZ_AP024545.1"/>
</dbReference>
<evidence type="ECO:0000259" key="6">
    <source>
        <dbReference type="Pfam" id="PF25989"/>
    </source>
</evidence>
<evidence type="ECO:0000313" key="7">
    <source>
        <dbReference type="EMBL" id="BCT91582.1"/>
    </source>
</evidence>
<dbReference type="SUPFAM" id="SSF111369">
    <property type="entry name" value="HlyD-like secretion proteins"/>
    <property type="match status" value="1"/>
</dbReference>
<dbReference type="InterPro" id="IPR006143">
    <property type="entry name" value="RND_pump_MFP"/>
</dbReference>
<keyword evidence="3" id="KW-0732">Signal</keyword>
<dbReference type="Pfam" id="PF25989">
    <property type="entry name" value="YknX_C"/>
    <property type="match status" value="1"/>
</dbReference>
<feature type="chain" id="PRO_5047357783" evidence="3">
    <location>
        <begin position="29"/>
        <end position="364"/>
    </location>
</feature>
<dbReference type="PROSITE" id="PS51257">
    <property type="entry name" value="PROKAR_LIPOPROTEIN"/>
    <property type="match status" value="1"/>
</dbReference>
<dbReference type="InterPro" id="IPR058792">
    <property type="entry name" value="Beta-barrel_RND_2"/>
</dbReference>
<name>A0ABN6FPP3_9GAMM</name>
<feature type="domain" description="Multidrug resistance protein MdtA-like barrel-sandwich hybrid" evidence="4">
    <location>
        <begin position="75"/>
        <end position="195"/>
    </location>
</feature>
<dbReference type="InterPro" id="IPR058625">
    <property type="entry name" value="MdtA-like_BSH"/>
</dbReference>
<evidence type="ECO:0000256" key="3">
    <source>
        <dbReference type="SAM" id="SignalP"/>
    </source>
</evidence>
<dbReference type="PANTHER" id="PTHR30469">
    <property type="entry name" value="MULTIDRUG RESISTANCE PROTEIN MDTA"/>
    <property type="match status" value="1"/>
</dbReference>
<dbReference type="Gene3D" id="2.40.50.100">
    <property type="match status" value="1"/>
</dbReference>